<evidence type="ECO:0000256" key="6">
    <source>
        <dbReference type="ARBA" id="ARBA00047561"/>
    </source>
</evidence>
<evidence type="ECO:0000256" key="1">
    <source>
        <dbReference type="ARBA" id="ARBA00005010"/>
    </source>
</evidence>
<evidence type="ECO:0000256" key="4">
    <source>
        <dbReference type="ARBA" id="ARBA00023027"/>
    </source>
</evidence>
<feature type="domain" description="Sirohaem synthase dimerisation" evidence="7">
    <location>
        <begin position="154"/>
        <end position="207"/>
    </location>
</feature>
<keyword evidence="9" id="KW-1185">Reference proteome</keyword>
<dbReference type="InterPro" id="IPR028161">
    <property type="entry name" value="Met8-like"/>
</dbReference>
<accession>A0A3B0CG46</accession>
<dbReference type="Gene3D" id="3.40.50.720">
    <property type="entry name" value="NAD(P)-binding Rossmann-like Domain"/>
    <property type="match status" value="1"/>
</dbReference>
<dbReference type="InterPro" id="IPR042518">
    <property type="entry name" value="SirC_C"/>
</dbReference>
<dbReference type="GO" id="GO:0043115">
    <property type="term" value="F:precorrin-2 dehydrogenase activity"/>
    <property type="evidence" value="ECO:0007669"/>
    <property type="project" value="UniProtKB-EC"/>
</dbReference>
<dbReference type="EMBL" id="RBAH01000011">
    <property type="protein sequence ID" value="RKN83868.1"/>
    <property type="molecule type" value="Genomic_DNA"/>
</dbReference>
<dbReference type="UniPathway" id="UPA00262">
    <property type="reaction ID" value="UER00222"/>
</dbReference>
<dbReference type="SUPFAM" id="SSF51735">
    <property type="entry name" value="NAD(P)-binding Rossmann-fold domains"/>
    <property type="match status" value="1"/>
</dbReference>
<evidence type="ECO:0000256" key="3">
    <source>
        <dbReference type="ARBA" id="ARBA00023002"/>
    </source>
</evidence>
<dbReference type="RefSeq" id="WP_120748412.1">
    <property type="nucleotide sequence ID" value="NZ_RBAH01000011.1"/>
</dbReference>
<dbReference type="OrthoDB" id="9773765at2"/>
<reference evidence="8 9" key="1">
    <citation type="journal article" date="2007" name="Int. J. Syst. Evol. Microbiol.">
        <title>Paenibacillus ginsengarvi sp. nov., isolated from soil from ginseng cultivation.</title>
        <authorList>
            <person name="Yoon M.H."/>
            <person name="Ten L.N."/>
            <person name="Im W.T."/>
        </authorList>
    </citation>
    <scope>NUCLEOTIDE SEQUENCE [LARGE SCALE GENOMIC DNA]</scope>
    <source>
        <strain evidence="8 9">KCTC 13059</strain>
    </source>
</reference>
<gene>
    <name evidence="8" type="ORF">D7M11_16915</name>
</gene>
<comment type="catalytic activity">
    <reaction evidence="6">
        <text>precorrin-2 + NAD(+) = sirohydrochlorin + NADH + 2 H(+)</text>
        <dbReference type="Rhea" id="RHEA:15613"/>
        <dbReference type="ChEBI" id="CHEBI:15378"/>
        <dbReference type="ChEBI" id="CHEBI:57540"/>
        <dbReference type="ChEBI" id="CHEBI:57945"/>
        <dbReference type="ChEBI" id="CHEBI:58351"/>
        <dbReference type="ChEBI" id="CHEBI:58827"/>
        <dbReference type="EC" id="1.3.1.76"/>
    </reaction>
</comment>
<evidence type="ECO:0000313" key="9">
    <source>
        <dbReference type="Proteomes" id="UP000282311"/>
    </source>
</evidence>
<evidence type="ECO:0000313" key="8">
    <source>
        <dbReference type="EMBL" id="RKN83868.1"/>
    </source>
</evidence>
<comment type="caution">
    <text evidence="8">The sequence shown here is derived from an EMBL/GenBank/DDBJ whole genome shotgun (WGS) entry which is preliminary data.</text>
</comment>
<dbReference type="NCBIfam" id="TIGR01470">
    <property type="entry name" value="cysG_Nterm"/>
    <property type="match status" value="1"/>
</dbReference>
<evidence type="ECO:0000256" key="5">
    <source>
        <dbReference type="ARBA" id="ARBA00023244"/>
    </source>
</evidence>
<dbReference type="GO" id="GO:0004325">
    <property type="term" value="F:ferrochelatase activity"/>
    <property type="evidence" value="ECO:0007669"/>
    <property type="project" value="InterPro"/>
</dbReference>
<dbReference type="GO" id="GO:0019354">
    <property type="term" value="P:siroheme biosynthetic process"/>
    <property type="evidence" value="ECO:0007669"/>
    <property type="project" value="UniProtKB-UniPathway"/>
</dbReference>
<organism evidence="8 9">
    <name type="scientific">Paenibacillus ginsengarvi</name>
    <dbReference type="NCBI Taxonomy" id="400777"/>
    <lineage>
        <taxon>Bacteria</taxon>
        <taxon>Bacillati</taxon>
        <taxon>Bacillota</taxon>
        <taxon>Bacilli</taxon>
        <taxon>Bacillales</taxon>
        <taxon>Paenibacillaceae</taxon>
        <taxon>Paenibacillus</taxon>
    </lineage>
</organism>
<keyword evidence="5" id="KW-0627">Porphyrin biosynthesis</keyword>
<dbReference type="SUPFAM" id="SSF75615">
    <property type="entry name" value="Siroheme synthase middle domains-like"/>
    <property type="match status" value="1"/>
</dbReference>
<protein>
    <recommendedName>
        <fullName evidence="2">precorrin-2 dehydrogenase</fullName>
        <ecNumber evidence="2">1.3.1.76</ecNumber>
    </recommendedName>
</protein>
<keyword evidence="3" id="KW-0560">Oxidoreductase</keyword>
<sequence length="213" mass="23281">MSTYYPAMLKLTGSRCLVVGGGRVAERKIAGLLEAGADVVVVSPEVTEAIGAWEMSGRVTVLRKRYAGGEDEGASLVFACTDSRETNQQVHADATRLGKPVNVADRPDLCSFVVPAVWRRGPLLVAVSTSGTNPIASTRIRDRIEQAVGDHIDSFLGYAAEYRQRVIAQVHDAERRKRLLAELFSDEALDQVRAGRWEELKRRMEAVLDGGSQ</sequence>
<proteinExistence type="predicted"/>
<dbReference type="Proteomes" id="UP000282311">
    <property type="component" value="Unassembled WGS sequence"/>
</dbReference>
<evidence type="ECO:0000259" key="7">
    <source>
        <dbReference type="Pfam" id="PF10414"/>
    </source>
</evidence>
<keyword evidence="4" id="KW-0520">NAD</keyword>
<dbReference type="Pfam" id="PF10414">
    <property type="entry name" value="CysG_dimeriser"/>
    <property type="match status" value="1"/>
</dbReference>
<dbReference type="PANTHER" id="PTHR35330">
    <property type="entry name" value="SIROHEME BIOSYNTHESIS PROTEIN MET8"/>
    <property type="match status" value="1"/>
</dbReference>
<dbReference type="InterPro" id="IPR019478">
    <property type="entry name" value="Sirohaem_synthase_dimer_dom"/>
</dbReference>
<evidence type="ECO:0000256" key="2">
    <source>
        <dbReference type="ARBA" id="ARBA00012400"/>
    </source>
</evidence>
<dbReference type="InterPro" id="IPR006367">
    <property type="entry name" value="Sirohaem_synthase_N"/>
</dbReference>
<dbReference type="PANTHER" id="PTHR35330:SF1">
    <property type="entry name" value="SIROHEME BIOSYNTHESIS PROTEIN MET8"/>
    <property type="match status" value="1"/>
</dbReference>
<dbReference type="Pfam" id="PF13241">
    <property type="entry name" value="NAD_binding_7"/>
    <property type="match status" value="1"/>
</dbReference>
<dbReference type="EC" id="1.3.1.76" evidence="2"/>
<comment type="pathway">
    <text evidence="1">Porphyrin-containing compound metabolism; siroheme biosynthesis; sirohydrochlorin from precorrin-2: step 1/1.</text>
</comment>
<dbReference type="Gene3D" id="1.10.8.610">
    <property type="entry name" value="SirC, precorrin-2 dehydrogenase, C-terminal helical domain-like"/>
    <property type="match status" value="1"/>
</dbReference>
<name>A0A3B0CG46_9BACL</name>
<dbReference type="InterPro" id="IPR036291">
    <property type="entry name" value="NAD(P)-bd_dom_sf"/>
</dbReference>
<dbReference type="AlphaFoldDB" id="A0A3B0CG46"/>